<organism evidence="2 3">
    <name type="scientific">Rhodofomes roseus</name>
    <dbReference type="NCBI Taxonomy" id="34475"/>
    <lineage>
        <taxon>Eukaryota</taxon>
        <taxon>Fungi</taxon>
        <taxon>Dikarya</taxon>
        <taxon>Basidiomycota</taxon>
        <taxon>Agaricomycotina</taxon>
        <taxon>Agaricomycetes</taxon>
        <taxon>Polyporales</taxon>
        <taxon>Rhodofomes</taxon>
    </lineage>
</organism>
<feature type="compositionally biased region" description="Basic and acidic residues" evidence="1">
    <location>
        <begin position="87"/>
        <end position="98"/>
    </location>
</feature>
<protein>
    <submittedName>
        <fullName evidence="2">Uncharacterized protein</fullName>
    </submittedName>
</protein>
<evidence type="ECO:0000256" key="1">
    <source>
        <dbReference type="SAM" id="MobiDB-lite"/>
    </source>
</evidence>
<feature type="compositionally biased region" description="Polar residues" evidence="1">
    <location>
        <begin position="18"/>
        <end position="29"/>
    </location>
</feature>
<evidence type="ECO:0000313" key="2">
    <source>
        <dbReference type="EMBL" id="TFY55782.1"/>
    </source>
</evidence>
<dbReference type="EMBL" id="SEKV01000561">
    <property type="protein sequence ID" value="TFY55782.1"/>
    <property type="molecule type" value="Genomic_DNA"/>
</dbReference>
<dbReference type="Proteomes" id="UP000298390">
    <property type="component" value="Unassembled WGS sequence"/>
</dbReference>
<evidence type="ECO:0000313" key="3">
    <source>
        <dbReference type="Proteomes" id="UP000298390"/>
    </source>
</evidence>
<proteinExistence type="predicted"/>
<accession>A0A4Y9Y151</accession>
<sequence>MYGYTHHLHDCKPPRSPSAAQQADQTSPLPQVPEAAHVEHGVQTSPTEQAPGAPPPIVIQQPAKKQSFAEEVVGYAKQIRGTVLRQPETKEMGEKILKGEASYNPKGPPE</sequence>
<comment type="caution">
    <text evidence="2">The sequence shown here is derived from an EMBL/GenBank/DDBJ whole genome shotgun (WGS) entry which is preliminary data.</text>
</comment>
<dbReference type="AlphaFoldDB" id="A0A4Y9Y151"/>
<feature type="region of interest" description="Disordered" evidence="1">
    <location>
        <begin position="1"/>
        <end position="65"/>
    </location>
</feature>
<reference evidence="2 3" key="1">
    <citation type="submission" date="2019-01" db="EMBL/GenBank/DDBJ databases">
        <title>Genome sequencing of the rare red list fungi Fomitopsis rosea.</title>
        <authorList>
            <person name="Buettner E."/>
            <person name="Kellner H."/>
        </authorList>
    </citation>
    <scope>NUCLEOTIDE SEQUENCE [LARGE SCALE GENOMIC DNA]</scope>
    <source>
        <strain evidence="2 3">DSM 105464</strain>
    </source>
</reference>
<feature type="region of interest" description="Disordered" evidence="1">
    <location>
        <begin position="86"/>
        <end position="110"/>
    </location>
</feature>
<name>A0A4Y9Y151_9APHY</name>
<gene>
    <name evidence="2" type="ORF">EVJ58_g8030</name>
</gene>